<dbReference type="PANTHER" id="PTHR11257:SF13">
    <property type="entry name" value="GEO07322P1"/>
    <property type="match status" value="1"/>
</dbReference>
<dbReference type="InterPro" id="IPR036682">
    <property type="entry name" value="OS_D_A10/PebIII_sf"/>
</dbReference>
<evidence type="ECO:0000313" key="2">
    <source>
        <dbReference type="EMBL" id="KAK2576494.1"/>
    </source>
</evidence>
<organism evidence="2 3">
    <name type="scientific">Odynerus spinipes</name>
    <dbReference type="NCBI Taxonomy" id="1348599"/>
    <lineage>
        <taxon>Eukaryota</taxon>
        <taxon>Metazoa</taxon>
        <taxon>Ecdysozoa</taxon>
        <taxon>Arthropoda</taxon>
        <taxon>Hexapoda</taxon>
        <taxon>Insecta</taxon>
        <taxon>Pterygota</taxon>
        <taxon>Neoptera</taxon>
        <taxon>Endopterygota</taxon>
        <taxon>Hymenoptera</taxon>
        <taxon>Apocrita</taxon>
        <taxon>Aculeata</taxon>
        <taxon>Vespoidea</taxon>
        <taxon>Vespidae</taxon>
        <taxon>Eumeninae</taxon>
        <taxon>Odynerus</taxon>
    </lineage>
</organism>
<gene>
    <name evidence="2" type="ORF">KPH14_005820</name>
</gene>
<comment type="caution">
    <text evidence="2">The sequence shown here is derived from an EMBL/GenBank/DDBJ whole genome shotgun (WGS) entry which is preliminary data.</text>
</comment>
<feature type="signal peptide" evidence="1">
    <location>
        <begin position="1"/>
        <end position="20"/>
    </location>
</feature>
<proteinExistence type="predicted"/>
<dbReference type="Proteomes" id="UP001258017">
    <property type="component" value="Unassembled WGS sequence"/>
</dbReference>
<dbReference type="EMBL" id="JAIFRP010004406">
    <property type="protein sequence ID" value="KAK2576494.1"/>
    <property type="molecule type" value="Genomic_DNA"/>
</dbReference>
<accession>A0AAD9RB45</accession>
<evidence type="ECO:0000256" key="1">
    <source>
        <dbReference type="SAM" id="SignalP"/>
    </source>
</evidence>
<dbReference type="Pfam" id="PF03392">
    <property type="entry name" value="OS-D"/>
    <property type="match status" value="1"/>
</dbReference>
<protein>
    <recommendedName>
        <fullName evidence="4">Chemosensory protein</fullName>
    </recommendedName>
</protein>
<dbReference type="InterPro" id="IPR005055">
    <property type="entry name" value="A10/PebIII"/>
</dbReference>
<feature type="chain" id="PRO_5041932760" description="Chemosensory protein" evidence="1">
    <location>
        <begin position="21"/>
        <end position="123"/>
    </location>
</feature>
<name>A0AAD9RB45_9HYME</name>
<dbReference type="AlphaFoldDB" id="A0AAD9RB45"/>
<evidence type="ECO:0008006" key="4">
    <source>
        <dbReference type="Google" id="ProtNLM"/>
    </source>
</evidence>
<keyword evidence="3" id="KW-1185">Reference proteome</keyword>
<evidence type="ECO:0000313" key="3">
    <source>
        <dbReference type="Proteomes" id="UP001258017"/>
    </source>
</evidence>
<sequence>MELLRYALVSFLAILSFVNADEELYSDKYDYIDPYEIVNNDRLRDQYYNCFMDTGPCVTPDAAFFKVNFPEAVVTKCKKCTDRQKDNFEKIAIWYDENRPDEWTALIKKFIEDAKKMNVANDN</sequence>
<reference evidence="2" key="1">
    <citation type="submission" date="2021-08" db="EMBL/GenBank/DDBJ databases">
        <authorList>
            <person name="Misof B."/>
            <person name="Oliver O."/>
            <person name="Podsiadlowski L."/>
            <person name="Donath A."/>
            <person name="Peters R."/>
            <person name="Mayer C."/>
            <person name="Rust J."/>
            <person name="Gunkel S."/>
            <person name="Lesny P."/>
            <person name="Martin S."/>
            <person name="Oeyen J.P."/>
            <person name="Petersen M."/>
            <person name="Panagiotis P."/>
            <person name="Wilbrandt J."/>
            <person name="Tanja T."/>
        </authorList>
    </citation>
    <scope>NUCLEOTIDE SEQUENCE</scope>
    <source>
        <strain evidence="2">GBR_01_08_01A</strain>
        <tissue evidence="2">Thorax + abdomen</tissue>
    </source>
</reference>
<reference evidence="2" key="2">
    <citation type="journal article" date="2023" name="Commun. Biol.">
        <title>Intrasexual cuticular hydrocarbon dimorphism in a wasp sheds light on hydrocarbon biosynthesis genes in Hymenoptera.</title>
        <authorList>
            <person name="Moris V.C."/>
            <person name="Podsiadlowski L."/>
            <person name="Martin S."/>
            <person name="Oeyen J.P."/>
            <person name="Donath A."/>
            <person name="Petersen M."/>
            <person name="Wilbrandt J."/>
            <person name="Misof B."/>
            <person name="Liedtke D."/>
            <person name="Thamm M."/>
            <person name="Scheiner R."/>
            <person name="Schmitt T."/>
            <person name="Niehuis O."/>
        </authorList>
    </citation>
    <scope>NUCLEOTIDE SEQUENCE</scope>
    <source>
        <strain evidence="2">GBR_01_08_01A</strain>
    </source>
</reference>
<keyword evidence="1" id="KW-0732">Signal</keyword>
<dbReference type="Gene3D" id="1.10.2080.10">
    <property type="entry name" value="Insect odorant-binding protein A10/Ejaculatory bulb-specific protein 3"/>
    <property type="match status" value="1"/>
</dbReference>
<dbReference type="PANTHER" id="PTHR11257">
    <property type="entry name" value="CHEMOSENSORY PROTEIN-RELATED"/>
    <property type="match status" value="1"/>
</dbReference>
<dbReference type="SUPFAM" id="SSF100910">
    <property type="entry name" value="Chemosensory protein Csp2"/>
    <property type="match status" value="1"/>
</dbReference>